<accession>L8WWR1</accession>
<dbReference type="Gene3D" id="3.40.630.30">
    <property type="match status" value="1"/>
</dbReference>
<dbReference type="SUPFAM" id="SSF52540">
    <property type="entry name" value="P-loop containing nucleoside triphosphate hydrolases"/>
    <property type="match status" value="1"/>
</dbReference>
<evidence type="ECO:0000313" key="3">
    <source>
        <dbReference type="Proteomes" id="UP000011668"/>
    </source>
</evidence>
<feature type="compositionally biased region" description="Basic and acidic residues" evidence="1">
    <location>
        <begin position="284"/>
        <end position="294"/>
    </location>
</feature>
<keyword evidence="3" id="KW-1185">Reference proteome</keyword>
<sequence length="1312" mass="147994">MSESISLLGNYPYNPRYAGAVQHNSKTNEPFIALPAPHSNIHLTPPRLDDADDILPIMNNREIFMNLASAPYPYLREHCDARLRDRVRDYENAMAHMSNIAEDVKFLDIFPFRHIREVAPDGTETFLGDIGLVRECEFCEIDDKESRADAVNTDMSLPPGDPRIVWTFGMIKTVTDVWAIPHMNARRFYAAAFIENVGSQKVFQKNGFDIVSRVYGAIRFPESKGGHVKETMIAFSGIASDPESRVATSKTPSSHSRACDLPPHRDARSKRPTDARLKSGLHSKSPEISREHLPSDSPTSPIARRPPNYEVDFVGDPRPSNPEEWIIFAQKKLWTTGKVVDVIQALADIEPDLLEFLMSDEEVRGAVRTSVCGAAFPSTRTMWLNSLSYSLFQRFLTYINRLPPNLSLVDRAVDEACRQVIPYMTLLSALGQIQFAVAIEHEEAFPTKKSQKRRKASNAMRVRQNTSAVDPRLFTAVGLEHPTTIEELQKIEVQVMQRLQVLLEVLLGAFESAELGAYSETLFFGNPFQQINEQSMVAIVADESTEGSDPLPVTNPGVFPHIRPLAAAKYFDEGSALGAWSIIISGRAVNDLRQMRKGDSHVFGMVEKKITELSQGFFSESNQKRLVGLDTEVPIYEAKVSRDIRIVYQIDLDTDVDAKIDKQRQLNPDDYQLRHQLIHPSPLVIRIYGVYTHAQLDNRLWALVSHYHIGRRGKEYRRRCLHRETPRAPGQNVTLPAYFPYEDTEVPGDSSPPPPTASVESEMSDKDLLNIMHRKNNKYCIQGIEKLFEQMGEMAKPRQVFVTQSRVLAQRVQEYYQSLVSGPSDTSNKSSKSDEDEEHVLADLDDEDVSAFGLPAKYSMLEDRHFPLFVTFDQLCSLLEADFGLQFKRLTRTKAHAAAEKRFALSEVADVKIDLDQDDEAAQDNDNKPASPTVETTERMLEAKQAAVTFEVFVAAYWPHFDYQLKKGLDPALVYSEFLGIIEGSEAALSSKYGALSRDEYVNLSHKKSSFASQRGHVYDLYEAYRKRKRQLRGYDSAERTHALVVATSQKVPALQAQDNLLIDMKLLHNLSNNPHGIFVAGDTAQEKDDAVRCGKRKAIHPALFHLAVNYRSHGGIVDCASSITQLISELFPYSIDKLKKETGITDGPKPVFFSGWEETKIDFGASQVILVRNEAARNALREQVGEIGLILTLYESLEFDDVLLYNFFEDSVPNESTWRVILQGLHVANIGPVPRFDEIRHAVICTELKNLYVGLTRARNHCWIWDVSEKAEPMKQGLIKECGPNDPMPQLSGKRLLLRILLALRQTPLIY</sequence>
<dbReference type="EMBL" id="AFRT01000838">
    <property type="protein sequence ID" value="ELU42425.1"/>
    <property type="molecule type" value="Genomic_DNA"/>
</dbReference>
<gene>
    <name evidence="2" type="ORF">AG1IA_03544</name>
</gene>
<evidence type="ECO:0000313" key="2">
    <source>
        <dbReference type="EMBL" id="ELU42425.1"/>
    </source>
</evidence>
<dbReference type="InterPro" id="IPR039904">
    <property type="entry name" value="TRANK1"/>
</dbReference>
<dbReference type="PANTHER" id="PTHR21529">
    <property type="entry name" value="MAMMARY TURMOR VIRUS RECEPTOR HOMOLOG 1, 2 MTVR1, 2"/>
    <property type="match status" value="1"/>
</dbReference>
<dbReference type="Proteomes" id="UP000011668">
    <property type="component" value="Unassembled WGS sequence"/>
</dbReference>
<feature type="compositionally biased region" description="Basic and acidic residues" evidence="1">
    <location>
        <begin position="262"/>
        <end position="277"/>
    </location>
</feature>
<dbReference type="InterPro" id="IPR027417">
    <property type="entry name" value="P-loop_NTPase"/>
</dbReference>
<dbReference type="SUPFAM" id="SSF55729">
    <property type="entry name" value="Acyl-CoA N-acyltransferases (Nat)"/>
    <property type="match status" value="1"/>
</dbReference>
<dbReference type="PANTHER" id="PTHR21529:SF4">
    <property type="entry name" value="TPR AND ANKYRIN REPEAT-CONTAINING PROTEIN 1"/>
    <property type="match status" value="1"/>
</dbReference>
<dbReference type="HOGENOM" id="CLU_260605_0_0_1"/>
<dbReference type="OrthoDB" id="3156807at2759"/>
<evidence type="ECO:0008006" key="4">
    <source>
        <dbReference type="Google" id="ProtNLM"/>
    </source>
</evidence>
<dbReference type="Gene3D" id="3.40.50.300">
    <property type="entry name" value="P-loop containing nucleotide triphosphate hydrolases"/>
    <property type="match status" value="1"/>
</dbReference>
<organism evidence="2 3">
    <name type="scientific">Thanatephorus cucumeris (strain AG1-IA)</name>
    <name type="common">Rice sheath blight fungus</name>
    <name type="synonym">Rhizoctonia solani</name>
    <dbReference type="NCBI Taxonomy" id="983506"/>
    <lineage>
        <taxon>Eukaryota</taxon>
        <taxon>Fungi</taxon>
        <taxon>Dikarya</taxon>
        <taxon>Basidiomycota</taxon>
        <taxon>Agaricomycotina</taxon>
        <taxon>Agaricomycetes</taxon>
        <taxon>Cantharellales</taxon>
        <taxon>Ceratobasidiaceae</taxon>
        <taxon>Rhizoctonia</taxon>
        <taxon>Rhizoctonia solani AG-1</taxon>
    </lineage>
</organism>
<dbReference type="InterPro" id="IPR016181">
    <property type="entry name" value="Acyl_CoA_acyltransferase"/>
</dbReference>
<protein>
    <recommendedName>
        <fullName evidence="4">P-loop containing nucleoside triphosphate hydrolase protein</fullName>
    </recommendedName>
</protein>
<reference evidence="2 3" key="1">
    <citation type="journal article" date="2013" name="Nat. Commun.">
        <title>The evolution and pathogenic mechanisms of the rice sheath blight pathogen.</title>
        <authorList>
            <person name="Zheng A."/>
            <person name="Lin R."/>
            <person name="Xu L."/>
            <person name="Qin P."/>
            <person name="Tang C."/>
            <person name="Ai P."/>
            <person name="Zhang D."/>
            <person name="Liu Y."/>
            <person name="Sun Z."/>
            <person name="Feng H."/>
            <person name="Wang Y."/>
            <person name="Chen Y."/>
            <person name="Liang X."/>
            <person name="Fu R."/>
            <person name="Li Q."/>
            <person name="Zhang J."/>
            <person name="Yu X."/>
            <person name="Xie Z."/>
            <person name="Ding L."/>
            <person name="Guan P."/>
            <person name="Tang J."/>
            <person name="Liang Y."/>
            <person name="Wang S."/>
            <person name="Deng Q."/>
            <person name="Li S."/>
            <person name="Zhu J."/>
            <person name="Wang L."/>
            <person name="Liu H."/>
            <person name="Li P."/>
        </authorList>
    </citation>
    <scope>NUCLEOTIDE SEQUENCE [LARGE SCALE GENOMIC DNA]</scope>
    <source>
        <strain evidence="3">AG-1 IA</strain>
    </source>
</reference>
<feature type="region of interest" description="Disordered" evidence="1">
    <location>
        <begin position="743"/>
        <end position="762"/>
    </location>
</feature>
<evidence type="ECO:0000256" key="1">
    <source>
        <dbReference type="SAM" id="MobiDB-lite"/>
    </source>
</evidence>
<feature type="region of interest" description="Disordered" evidence="1">
    <location>
        <begin position="819"/>
        <end position="841"/>
    </location>
</feature>
<dbReference type="STRING" id="983506.L8WWR1"/>
<proteinExistence type="predicted"/>
<feature type="compositionally biased region" description="Polar residues" evidence="1">
    <location>
        <begin position="246"/>
        <end position="256"/>
    </location>
</feature>
<comment type="caution">
    <text evidence="2">The sequence shown here is derived from an EMBL/GenBank/DDBJ whole genome shotgun (WGS) entry which is preliminary data.</text>
</comment>
<feature type="region of interest" description="Disordered" evidence="1">
    <location>
        <begin position="240"/>
        <end position="308"/>
    </location>
</feature>
<name>L8WWR1_THACA</name>